<evidence type="ECO:0000313" key="4">
    <source>
        <dbReference type="EMBL" id="CAC5420527.1"/>
    </source>
</evidence>
<feature type="domain" description="Immunoglobulin" evidence="3">
    <location>
        <begin position="24"/>
        <end position="121"/>
    </location>
</feature>
<dbReference type="Proteomes" id="UP000507470">
    <property type="component" value="Unassembled WGS sequence"/>
</dbReference>
<name>A0A6J8EJR9_MYTCO</name>
<keyword evidence="2" id="KW-0732">Signal</keyword>
<gene>
    <name evidence="4" type="ORF">MCOR_52746</name>
</gene>
<keyword evidence="1" id="KW-0472">Membrane</keyword>
<proteinExistence type="predicted"/>
<feature type="transmembrane region" description="Helical" evidence="1">
    <location>
        <begin position="168"/>
        <end position="189"/>
    </location>
</feature>
<evidence type="ECO:0000256" key="2">
    <source>
        <dbReference type="SAM" id="SignalP"/>
    </source>
</evidence>
<evidence type="ECO:0000313" key="5">
    <source>
        <dbReference type="Proteomes" id="UP000507470"/>
    </source>
</evidence>
<accession>A0A6J8EJR9</accession>
<keyword evidence="1" id="KW-1133">Transmembrane helix</keyword>
<dbReference type="Gene3D" id="2.60.40.10">
    <property type="entry name" value="Immunoglobulins"/>
    <property type="match status" value="1"/>
</dbReference>
<organism evidence="4 5">
    <name type="scientific">Mytilus coruscus</name>
    <name type="common">Sea mussel</name>
    <dbReference type="NCBI Taxonomy" id="42192"/>
    <lineage>
        <taxon>Eukaryota</taxon>
        <taxon>Metazoa</taxon>
        <taxon>Spiralia</taxon>
        <taxon>Lophotrochozoa</taxon>
        <taxon>Mollusca</taxon>
        <taxon>Bivalvia</taxon>
        <taxon>Autobranchia</taxon>
        <taxon>Pteriomorphia</taxon>
        <taxon>Mytilida</taxon>
        <taxon>Mytiloidea</taxon>
        <taxon>Mytilidae</taxon>
        <taxon>Mytilinae</taxon>
        <taxon>Mytilus</taxon>
    </lineage>
</organism>
<dbReference type="SMART" id="SM00409">
    <property type="entry name" value="IG"/>
    <property type="match status" value="1"/>
</dbReference>
<protein>
    <recommendedName>
        <fullName evidence="3">Immunoglobulin domain-containing protein</fullName>
    </recommendedName>
</protein>
<dbReference type="InterPro" id="IPR003599">
    <property type="entry name" value="Ig_sub"/>
</dbReference>
<dbReference type="InterPro" id="IPR013783">
    <property type="entry name" value="Ig-like_fold"/>
</dbReference>
<evidence type="ECO:0000256" key="1">
    <source>
        <dbReference type="SAM" id="Phobius"/>
    </source>
</evidence>
<dbReference type="AlphaFoldDB" id="A0A6J8EJR9"/>
<dbReference type="InterPro" id="IPR036179">
    <property type="entry name" value="Ig-like_dom_sf"/>
</dbReference>
<sequence>MSTVLTLMAITVHLQMVSGILNDIVAVRVRRGERIFLKCSSSGTKKTWLGPDFNNSAHGKGLVHFSNYLKHPKLNLTKYFVHEEYYGLNIFNFQKGDTGFYRCRFLNNGTFYETKYYVSLLDEGVETSTSEYERRRDLGDALGIQVNVKETSSQLPANQRHSKPNSKLTITLIVVFLLGILLTIPGIIVRRKWGPLEQPDLIDEPAEQSVSQIYVIKLFGLFQITFETEVPVYAIDTML</sequence>
<dbReference type="SUPFAM" id="SSF48726">
    <property type="entry name" value="Immunoglobulin"/>
    <property type="match status" value="1"/>
</dbReference>
<keyword evidence="1" id="KW-0812">Transmembrane</keyword>
<dbReference type="EMBL" id="CACVKT020009153">
    <property type="protein sequence ID" value="CAC5420527.1"/>
    <property type="molecule type" value="Genomic_DNA"/>
</dbReference>
<evidence type="ECO:0000259" key="3">
    <source>
        <dbReference type="SMART" id="SM00409"/>
    </source>
</evidence>
<feature type="signal peptide" evidence="2">
    <location>
        <begin position="1"/>
        <end position="19"/>
    </location>
</feature>
<keyword evidence="5" id="KW-1185">Reference proteome</keyword>
<reference evidence="4 5" key="1">
    <citation type="submission" date="2020-06" db="EMBL/GenBank/DDBJ databases">
        <authorList>
            <person name="Li R."/>
            <person name="Bekaert M."/>
        </authorList>
    </citation>
    <scope>NUCLEOTIDE SEQUENCE [LARGE SCALE GENOMIC DNA]</scope>
    <source>
        <strain evidence="5">wild</strain>
    </source>
</reference>
<feature type="chain" id="PRO_5026969772" description="Immunoglobulin domain-containing protein" evidence="2">
    <location>
        <begin position="20"/>
        <end position="239"/>
    </location>
</feature>
<dbReference type="OrthoDB" id="10422406at2759"/>